<dbReference type="KEGG" id="fte:Fluta_1046"/>
<dbReference type="SUPFAM" id="SSF53850">
    <property type="entry name" value="Periplasmic binding protein-like II"/>
    <property type="match status" value="1"/>
</dbReference>
<dbReference type="Gene3D" id="3.40.190.10">
    <property type="entry name" value="Periplasmic binding protein-like II"/>
    <property type="match status" value="1"/>
</dbReference>
<dbReference type="eggNOG" id="COG1840">
    <property type="taxonomic scope" value="Bacteria"/>
</dbReference>
<keyword evidence="1" id="KW-0732">Signal</keyword>
<evidence type="ECO:0000313" key="2">
    <source>
        <dbReference type="EMBL" id="AEA43044.1"/>
    </source>
</evidence>
<dbReference type="PANTHER" id="PTHR30006">
    <property type="entry name" value="THIAMINE-BINDING PERIPLASMIC PROTEIN-RELATED"/>
    <property type="match status" value="1"/>
</dbReference>
<dbReference type="AlphaFoldDB" id="F2I9P8"/>
<dbReference type="PANTHER" id="PTHR30006:SF2">
    <property type="entry name" value="ABC TRANSPORTER SUBSTRATE-BINDING PROTEIN"/>
    <property type="match status" value="1"/>
</dbReference>
<protein>
    <submittedName>
        <fullName evidence="2">Uncharacterized protein</fullName>
    </submittedName>
</protein>
<organism evidence="2 3">
    <name type="scientific">Fluviicola taffensis (strain DSM 16823 / NCIMB 13979 / RW262)</name>
    <dbReference type="NCBI Taxonomy" id="755732"/>
    <lineage>
        <taxon>Bacteria</taxon>
        <taxon>Pseudomonadati</taxon>
        <taxon>Bacteroidota</taxon>
        <taxon>Flavobacteriia</taxon>
        <taxon>Flavobacteriales</taxon>
        <taxon>Crocinitomicaceae</taxon>
        <taxon>Fluviicola</taxon>
    </lineage>
</organism>
<keyword evidence="3" id="KW-1185">Reference proteome</keyword>
<dbReference type="OrthoDB" id="9553369at2"/>
<dbReference type="RefSeq" id="WP_013685816.1">
    <property type="nucleotide sequence ID" value="NC_015321.1"/>
</dbReference>
<reference evidence="2 3" key="1">
    <citation type="journal article" date="2011" name="Stand. Genomic Sci.">
        <title>Complete genome sequence of the gliding freshwater bacterium Fluviicola taffensis type strain (RW262).</title>
        <authorList>
            <person name="Woyke T."/>
            <person name="Chertkov O."/>
            <person name="Lapidus A."/>
            <person name="Nolan M."/>
            <person name="Lucas S."/>
            <person name="Del Rio T.G."/>
            <person name="Tice H."/>
            <person name="Cheng J.F."/>
            <person name="Tapia R."/>
            <person name="Han C."/>
            <person name="Goodwin L."/>
            <person name="Pitluck S."/>
            <person name="Liolios K."/>
            <person name="Pagani I."/>
            <person name="Ivanova N."/>
            <person name="Huntemann M."/>
            <person name="Mavromatis K."/>
            <person name="Mikhailova N."/>
            <person name="Pati A."/>
            <person name="Chen A."/>
            <person name="Palaniappan K."/>
            <person name="Land M."/>
            <person name="Hauser L."/>
            <person name="Brambilla E.M."/>
            <person name="Rohde M."/>
            <person name="Mwirichia R."/>
            <person name="Sikorski J."/>
            <person name="Tindall B.J."/>
            <person name="Goker M."/>
            <person name="Bristow J."/>
            <person name="Eisen J.A."/>
            <person name="Markowitz V."/>
            <person name="Hugenholtz P."/>
            <person name="Klenk H.P."/>
            <person name="Kyrpides N.C."/>
        </authorList>
    </citation>
    <scope>NUCLEOTIDE SEQUENCE [LARGE SCALE GENOMIC DNA]</scope>
    <source>
        <strain evidence="3">DSM 16823 / RW262 / RW262</strain>
    </source>
</reference>
<dbReference type="EMBL" id="CP002542">
    <property type="protein sequence ID" value="AEA43044.1"/>
    <property type="molecule type" value="Genomic_DNA"/>
</dbReference>
<reference evidence="3" key="2">
    <citation type="submission" date="2011-02" db="EMBL/GenBank/DDBJ databases">
        <title>The complete genome of Fluviicola taffensis DSM 16823.</title>
        <authorList>
            <consortium name="US DOE Joint Genome Institute (JGI-PGF)"/>
            <person name="Lucas S."/>
            <person name="Copeland A."/>
            <person name="Lapidus A."/>
            <person name="Bruce D."/>
            <person name="Goodwin L."/>
            <person name="Pitluck S."/>
            <person name="Kyrpides N."/>
            <person name="Mavromatis K."/>
            <person name="Ivanova N."/>
            <person name="Mikhailova N."/>
            <person name="Pagani I."/>
            <person name="Chertkov O."/>
            <person name="Detter J.C."/>
            <person name="Han C."/>
            <person name="Tapia R."/>
            <person name="Land M."/>
            <person name="Hauser L."/>
            <person name="Markowitz V."/>
            <person name="Cheng J.-F."/>
            <person name="Hugenholtz P."/>
            <person name="Woyke T."/>
            <person name="Wu D."/>
            <person name="Tindall B."/>
            <person name="Pomrenke H.G."/>
            <person name="Brambilla E."/>
            <person name="Klenk H.-P."/>
            <person name="Eisen J.A."/>
        </authorList>
    </citation>
    <scope>NUCLEOTIDE SEQUENCE [LARGE SCALE GENOMIC DNA]</scope>
    <source>
        <strain evidence="3">DSM 16823 / RW262 / RW262</strain>
    </source>
</reference>
<dbReference type="HOGENOM" id="CLU_975740_0_0_10"/>
<proteinExistence type="predicted"/>
<evidence type="ECO:0000256" key="1">
    <source>
        <dbReference type="ARBA" id="ARBA00022729"/>
    </source>
</evidence>
<evidence type="ECO:0000313" key="3">
    <source>
        <dbReference type="Proteomes" id="UP000007463"/>
    </source>
</evidence>
<gene>
    <name evidence="2" type="ordered locus">Fluta_1046</name>
</gene>
<accession>F2I9P8</accession>
<name>F2I9P8_FLUTR</name>
<dbReference type="Proteomes" id="UP000007463">
    <property type="component" value="Chromosome"/>
</dbReference>
<sequence length="285" mass="33739" precursor="true">MNWKKSIIFSGVLILANSCMVEEAKPISHEKLIVYTDNYCPKDSIIIQEFEQLKHISVQVIFQSKNEIAQRIKKDKFNTGIDVLLLSSDSLREDLYNKSLFTAIQDRSIFKNINRQFHNNHGYWIPFSHNPLIMVTPRDSASKCEPMNWSKFKNDSIKPKLSITSNLSSYLLKLNKTEKFALVESSKFPTNKNYSIYPLDEFVEISDKDMRFSQKKCFYYLVEKQRYLTNFTSISLYKYSRNKILSEQFIRFFCRYQYQAASNRNQLSTYNTIQSNYLIRELEIQ</sequence>
<dbReference type="STRING" id="755732.Fluta_1046"/>